<feature type="region of interest" description="Disordered" evidence="1">
    <location>
        <begin position="1"/>
        <end position="28"/>
    </location>
</feature>
<dbReference type="EMBL" id="QCYY01002485">
    <property type="protein sequence ID" value="ROT70004.1"/>
    <property type="molecule type" value="Genomic_DNA"/>
</dbReference>
<organism evidence="3 4">
    <name type="scientific">Penaeus vannamei</name>
    <name type="common">Whiteleg shrimp</name>
    <name type="synonym">Litopenaeus vannamei</name>
    <dbReference type="NCBI Taxonomy" id="6689"/>
    <lineage>
        <taxon>Eukaryota</taxon>
        <taxon>Metazoa</taxon>
        <taxon>Ecdysozoa</taxon>
        <taxon>Arthropoda</taxon>
        <taxon>Crustacea</taxon>
        <taxon>Multicrustacea</taxon>
        <taxon>Malacostraca</taxon>
        <taxon>Eumalacostraca</taxon>
        <taxon>Eucarida</taxon>
        <taxon>Decapoda</taxon>
        <taxon>Dendrobranchiata</taxon>
        <taxon>Penaeoidea</taxon>
        <taxon>Penaeidae</taxon>
        <taxon>Penaeus</taxon>
    </lineage>
</organism>
<dbReference type="Proteomes" id="UP000283509">
    <property type="component" value="Unassembled WGS sequence"/>
</dbReference>
<feature type="transmembrane region" description="Helical" evidence="2">
    <location>
        <begin position="149"/>
        <end position="173"/>
    </location>
</feature>
<proteinExistence type="predicted"/>
<evidence type="ECO:0000313" key="4">
    <source>
        <dbReference type="Proteomes" id="UP000283509"/>
    </source>
</evidence>
<accession>A0A3R7M2J1</accession>
<comment type="caution">
    <text evidence="3">The sequence shown here is derived from an EMBL/GenBank/DDBJ whole genome shotgun (WGS) entry which is preliminary data.</text>
</comment>
<evidence type="ECO:0000256" key="2">
    <source>
        <dbReference type="SAM" id="Phobius"/>
    </source>
</evidence>
<reference evidence="3 4" key="2">
    <citation type="submission" date="2019-01" db="EMBL/GenBank/DDBJ databases">
        <title>The decoding of complex shrimp genome reveals the adaptation for benthos swimmer, frequently molting mechanism and breeding impact on genome.</title>
        <authorList>
            <person name="Sun Y."/>
            <person name="Gao Y."/>
            <person name="Yu Y."/>
        </authorList>
    </citation>
    <scope>NUCLEOTIDE SEQUENCE [LARGE SCALE GENOMIC DNA]</scope>
    <source>
        <tissue evidence="3">Muscle</tissue>
    </source>
</reference>
<keyword evidence="2" id="KW-0812">Transmembrane</keyword>
<evidence type="ECO:0000256" key="1">
    <source>
        <dbReference type="SAM" id="MobiDB-lite"/>
    </source>
</evidence>
<feature type="region of interest" description="Disordered" evidence="1">
    <location>
        <begin position="181"/>
        <end position="250"/>
    </location>
</feature>
<dbReference type="AlphaFoldDB" id="A0A3R7M2J1"/>
<keyword evidence="2" id="KW-0472">Membrane</keyword>
<name>A0A3R7M2J1_PENVA</name>
<keyword evidence="2" id="KW-1133">Transmembrane helix</keyword>
<keyword evidence="4" id="KW-1185">Reference proteome</keyword>
<sequence>MASGTGRAALVRVEAPPSARRGPDRPLHRARVLFSRRRPGHRVPSSLGSFGSSEFPSPIRPRLAWRKTLFDPYEHRISRIRTRGLSGLVSERAAPGPPVSCLPAQEKEALGRRGEAEALGYPRGGLLSLPQPSGLQQGKAMESSYEMKVLLWSVTCGVALILGLMVAITYLLLRQNKLLKARRSASSGPPPRITRAKSRRGPSKDEVSYLTPTGLPPPVSSIGRGDQPPRPKGVHLPMRHPIEDSPASSLDNHIYEDADYMYEPIQRVSRVLRRARGGRQTRS</sequence>
<reference evidence="3 4" key="1">
    <citation type="submission" date="2018-04" db="EMBL/GenBank/DDBJ databases">
        <authorList>
            <person name="Zhang X."/>
            <person name="Yuan J."/>
            <person name="Li F."/>
            <person name="Xiang J."/>
        </authorList>
    </citation>
    <scope>NUCLEOTIDE SEQUENCE [LARGE SCALE GENOMIC DNA]</scope>
    <source>
        <tissue evidence="3">Muscle</tissue>
    </source>
</reference>
<dbReference type="OrthoDB" id="6381662at2759"/>
<evidence type="ECO:0000313" key="3">
    <source>
        <dbReference type="EMBL" id="ROT70004.1"/>
    </source>
</evidence>
<gene>
    <name evidence="3" type="ORF">C7M84_011750</name>
</gene>
<protein>
    <submittedName>
        <fullName evidence="3">Uncharacterized protein</fullName>
    </submittedName>
</protein>